<name>A0A4Y2W1K9_ARAVE</name>
<feature type="region of interest" description="Disordered" evidence="1">
    <location>
        <begin position="12"/>
        <end position="35"/>
    </location>
</feature>
<organism evidence="2 3">
    <name type="scientific">Araneus ventricosus</name>
    <name type="common">Orbweaver spider</name>
    <name type="synonym">Epeira ventricosa</name>
    <dbReference type="NCBI Taxonomy" id="182803"/>
    <lineage>
        <taxon>Eukaryota</taxon>
        <taxon>Metazoa</taxon>
        <taxon>Ecdysozoa</taxon>
        <taxon>Arthropoda</taxon>
        <taxon>Chelicerata</taxon>
        <taxon>Arachnida</taxon>
        <taxon>Araneae</taxon>
        <taxon>Araneomorphae</taxon>
        <taxon>Entelegynae</taxon>
        <taxon>Araneoidea</taxon>
        <taxon>Araneidae</taxon>
        <taxon>Araneus</taxon>
    </lineage>
</organism>
<protein>
    <submittedName>
        <fullName evidence="2">Uncharacterized protein</fullName>
    </submittedName>
</protein>
<sequence>MVGLDREVGAQKIKHKQTEDLMMKRDGDASRHPQEDDAIRVNGGFEEVYKYKGLLILKLNNSAARVDRIENRWKCLQFESVKSAQEFQKLVTNLAPTVAVCANRLFVSRKKAVNCHFQAIVEPHHNSS</sequence>
<evidence type="ECO:0000256" key="1">
    <source>
        <dbReference type="SAM" id="MobiDB-lite"/>
    </source>
</evidence>
<proteinExistence type="predicted"/>
<gene>
    <name evidence="2" type="ORF">AVEN_185952_1</name>
</gene>
<dbReference type="AlphaFoldDB" id="A0A4Y2W1K9"/>
<dbReference type="Proteomes" id="UP000499080">
    <property type="component" value="Unassembled WGS sequence"/>
</dbReference>
<evidence type="ECO:0000313" key="2">
    <source>
        <dbReference type="EMBL" id="GBO31583.1"/>
    </source>
</evidence>
<comment type="caution">
    <text evidence="2">The sequence shown here is derived from an EMBL/GenBank/DDBJ whole genome shotgun (WGS) entry which is preliminary data.</text>
</comment>
<feature type="compositionally biased region" description="Basic and acidic residues" evidence="1">
    <location>
        <begin position="16"/>
        <end position="35"/>
    </location>
</feature>
<evidence type="ECO:0000313" key="3">
    <source>
        <dbReference type="Proteomes" id="UP000499080"/>
    </source>
</evidence>
<accession>A0A4Y2W1K9</accession>
<keyword evidence="3" id="KW-1185">Reference proteome</keyword>
<reference evidence="2 3" key="1">
    <citation type="journal article" date="2019" name="Sci. Rep.">
        <title>Orb-weaving spider Araneus ventricosus genome elucidates the spidroin gene catalogue.</title>
        <authorList>
            <person name="Kono N."/>
            <person name="Nakamura H."/>
            <person name="Ohtoshi R."/>
            <person name="Moran D.A.P."/>
            <person name="Shinohara A."/>
            <person name="Yoshida Y."/>
            <person name="Fujiwara M."/>
            <person name="Mori M."/>
            <person name="Tomita M."/>
            <person name="Arakawa K."/>
        </authorList>
    </citation>
    <scope>NUCLEOTIDE SEQUENCE [LARGE SCALE GENOMIC DNA]</scope>
</reference>
<dbReference type="EMBL" id="BGPR01054906">
    <property type="protein sequence ID" value="GBO31583.1"/>
    <property type="molecule type" value="Genomic_DNA"/>
</dbReference>